<dbReference type="GO" id="GO:0003955">
    <property type="term" value="F:NAD(P)H dehydrogenase (quinone) activity"/>
    <property type="evidence" value="ECO:0007669"/>
    <property type="project" value="TreeGrafter"/>
</dbReference>
<dbReference type="PANTHER" id="PTHR43014">
    <property type="entry name" value="MERCURIC REDUCTASE"/>
    <property type="match status" value="1"/>
</dbReference>
<dbReference type="RefSeq" id="WP_132225046.1">
    <property type="nucleotide sequence ID" value="NZ_SMGO01000003.1"/>
</dbReference>
<dbReference type="SUPFAM" id="SSF55424">
    <property type="entry name" value="FAD/NAD-linked reductases, dimerisation (C-terminal) domain"/>
    <property type="match status" value="1"/>
</dbReference>
<dbReference type="AlphaFoldDB" id="A0A4R1LQJ4"/>
<feature type="binding site" evidence="6">
    <location>
        <position position="56"/>
    </location>
    <ligand>
        <name>FAD</name>
        <dbReference type="ChEBI" id="CHEBI:57692"/>
    </ligand>
</feature>
<accession>A0A4R1LQJ4</accession>
<evidence type="ECO:0000259" key="9">
    <source>
        <dbReference type="Pfam" id="PF07992"/>
    </source>
</evidence>
<dbReference type="SUPFAM" id="SSF51905">
    <property type="entry name" value="FAD/NAD(P)-binding domain"/>
    <property type="match status" value="1"/>
</dbReference>
<dbReference type="PRINTS" id="PR00368">
    <property type="entry name" value="FADPNR"/>
</dbReference>
<dbReference type="PRINTS" id="PR00411">
    <property type="entry name" value="PNDRDTASEI"/>
</dbReference>
<dbReference type="Gene3D" id="3.30.390.30">
    <property type="match status" value="1"/>
</dbReference>
<dbReference type="GO" id="GO:0050660">
    <property type="term" value="F:flavin adenine dinucleotide binding"/>
    <property type="evidence" value="ECO:0007669"/>
    <property type="project" value="TreeGrafter"/>
</dbReference>
<feature type="domain" description="FAD/NAD(P)-binding" evidence="9">
    <location>
        <begin position="10"/>
        <end position="310"/>
    </location>
</feature>
<evidence type="ECO:0000313" key="10">
    <source>
        <dbReference type="EMBL" id="TCK80574.1"/>
    </source>
</evidence>
<comment type="similarity">
    <text evidence="1">Belongs to the class-I pyridine nucleotide-disulfide oxidoreductase family.</text>
</comment>
<feature type="domain" description="Pyridine nucleotide-disulphide oxidoreductase dimerisation" evidence="8">
    <location>
        <begin position="338"/>
        <end position="444"/>
    </location>
</feature>
<dbReference type="InterPro" id="IPR004099">
    <property type="entry name" value="Pyr_nucl-diS_OxRdtase_dimer"/>
</dbReference>
<comment type="caution">
    <text evidence="10">The sequence shown here is derived from an EMBL/GenBank/DDBJ whole genome shotgun (WGS) entry which is preliminary data.</text>
</comment>
<sequence>MDRTKRHYKNLIIGFGKGGKTLASFLASQKEPVAIVEQSNKMYGGTCINIACIPTKSLIVNAEKGVPYNEALAIKDKLTSSLRQKNYDKLNQEGTADVITGKASFVSSNEIKVVFLSGEEIFITADRIFINTGAEPRFPKIAGIDSKKIFTSTSIMEQQQKPEKLIIVGGGFIGLEFADMFTKFGSKVTILDVADEFLPKEDDDVRAAIYQVLTDKGIDIINGIQLQQIEDINDNTVKVHFNHEGNNMTINANAVLLATGRNPNTEGLNLQAADIKTNERGYIIVNEELKTNIPNIWAIGDINGGPQFTYISLDDFRIIKNQLTNHKYTSIKQRGDFPSCVFITPPLAQAGLREKEAIEQGYRIKVATLPANAIPKAAILKEIRGILKAIIDADTNKILGCTLFCAEAHEIINIIQLAIKHEIPYTAMRDTIYTHPTMTEALNDLFQNVPD</sequence>
<evidence type="ECO:0000259" key="8">
    <source>
        <dbReference type="Pfam" id="PF02852"/>
    </source>
</evidence>
<name>A0A4R1LQJ4_9SPHI</name>
<keyword evidence="4" id="KW-0560">Oxidoreductase</keyword>
<dbReference type="InterPro" id="IPR016156">
    <property type="entry name" value="FAD/NAD-linked_Rdtase_dimer_sf"/>
</dbReference>
<reference evidence="10 11" key="1">
    <citation type="submission" date="2019-03" db="EMBL/GenBank/DDBJ databases">
        <title>Genomic Encyclopedia of Archaeal and Bacterial Type Strains, Phase II (KMG-II): from individual species to whole genera.</title>
        <authorList>
            <person name="Goeker M."/>
        </authorList>
    </citation>
    <scope>NUCLEOTIDE SEQUENCE [LARGE SCALE GENOMIC DNA]</scope>
    <source>
        <strain evidence="10 11">DSM 22554</strain>
    </source>
</reference>
<proteinExistence type="inferred from homology"/>
<keyword evidence="2" id="KW-0285">Flavoprotein</keyword>
<keyword evidence="3 6" id="KW-0274">FAD</keyword>
<protein>
    <submittedName>
        <fullName evidence="10">Pyruvate/2-oxoglutarate dehydrogenase complex dihydrolipoamide dehydrogenase (E3) component</fullName>
    </submittedName>
</protein>
<evidence type="ECO:0000256" key="7">
    <source>
        <dbReference type="PIRSR" id="PIRSR000350-4"/>
    </source>
</evidence>
<evidence type="ECO:0000256" key="3">
    <source>
        <dbReference type="ARBA" id="ARBA00022827"/>
    </source>
</evidence>
<dbReference type="InterPro" id="IPR001100">
    <property type="entry name" value="Pyr_nuc-diS_OxRdtase"/>
</dbReference>
<keyword evidence="10" id="KW-0670">Pyruvate</keyword>
<dbReference type="EMBL" id="SMGO01000003">
    <property type="protein sequence ID" value="TCK80574.1"/>
    <property type="molecule type" value="Genomic_DNA"/>
</dbReference>
<dbReference type="InterPro" id="IPR023753">
    <property type="entry name" value="FAD/NAD-binding_dom"/>
</dbReference>
<dbReference type="Gene3D" id="3.50.50.60">
    <property type="entry name" value="FAD/NAD(P)-binding domain"/>
    <property type="match status" value="2"/>
</dbReference>
<keyword evidence="11" id="KW-1185">Reference proteome</keyword>
<keyword evidence="6" id="KW-0547">Nucleotide-binding</keyword>
<feature type="binding site" evidence="6">
    <location>
        <position position="301"/>
    </location>
    <ligand>
        <name>FAD</name>
        <dbReference type="ChEBI" id="CHEBI:57692"/>
    </ligand>
</feature>
<feature type="active site" description="Proton acceptor" evidence="5">
    <location>
        <position position="435"/>
    </location>
</feature>
<dbReference type="FunFam" id="3.30.390.30:FF:000001">
    <property type="entry name" value="Dihydrolipoyl dehydrogenase"/>
    <property type="match status" value="1"/>
</dbReference>
<dbReference type="PANTHER" id="PTHR43014:SF4">
    <property type="entry name" value="PYRIDINE NUCLEOTIDE-DISULFIDE OXIDOREDUCTASE RCLA-RELATED"/>
    <property type="match status" value="1"/>
</dbReference>
<feature type="binding site" evidence="6">
    <location>
        <position position="260"/>
    </location>
    <ligand>
        <name>NAD(+)</name>
        <dbReference type="ChEBI" id="CHEBI:57540"/>
    </ligand>
</feature>
<feature type="binding site" evidence="6">
    <location>
        <begin position="169"/>
        <end position="176"/>
    </location>
    <ligand>
        <name>NAD(+)</name>
        <dbReference type="ChEBI" id="CHEBI:57540"/>
    </ligand>
</feature>
<organism evidence="10 11">
    <name type="scientific">Albibacterium bauzanense</name>
    <dbReference type="NCBI Taxonomy" id="653929"/>
    <lineage>
        <taxon>Bacteria</taxon>
        <taxon>Pseudomonadati</taxon>
        <taxon>Bacteroidota</taxon>
        <taxon>Sphingobacteriia</taxon>
        <taxon>Sphingobacteriales</taxon>
        <taxon>Sphingobacteriaceae</taxon>
        <taxon>Albibacterium</taxon>
    </lineage>
</organism>
<evidence type="ECO:0000256" key="2">
    <source>
        <dbReference type="ARBA" id="ARBA00022630"/>
    </source>
</evidence>
<dbReference type="PIRSF" id="PIRSF000350">
    <property type="entry name" value="Mercury_reductase_MerA"/>
    <property type="match status" value="1"/>
</dbReference>
<comment type="cofactor">
    <cofactor evidence="6">
        <name>FAD</name>
        <dbReference type="ChEBI" id="CHEBI:57692"/>
    </cofactor>
    <text evidence="6">Binds 1 FAD per subunit.</text>
</comment>
<dbReference type="Pfam" id="PF02852">
    <property type="entry name" value="Pyr_redox_dim"/>
    <property type="match status" value="1"/>
</dbReference>
<gene>
    <name evidence="10" type="ORF">C8N28_2316</name>
</gene>
<feature type="disulfide bond" description="Redox-active" evidence="7">
    <location>
        <begin position="47"/>
        <end position="52"/>
    </location>
</feature>
<dbReference type="OrthoDB" id="9800167at2"/>
<evidence type="ECO:0000313" key="11">
    <source>
        <dbReference type="Proteomes" id="UP000294616"/>
    </source>
</evidence>
<dbReference type="Pfam" id="PF07992">
    <property type="entry name" value="Pyr_redox_2"/>
    <property type="match status" value="1"/>
</dbReference>
<keyword evidence="6" id="KW-0520">NAD</keyword>
<dbReference type="Proteomes" id="UP000294616">
    <property type="component" value="Unassembled WGS sequence"/>
</dbReference>
<evidence type="ECO:0000256" key="4">
    <source>
        <dbReference type="ARBA" id="ARBA00023002"/>
    </source>
</evidence>
<dbReference type="InterPro" id="IPR036188">
    <property type="entry name" value="FAD/NAD-bd_sf"/>
</dbReference>
<evidence type="ECO:0000256" key="1">
    <source>
        <dbReference type="ARBA" id="ARBA00007532"/>
    </source>
</evidence>
<evidence type="ECO:0000256" key="6">
    <source>
        <dbReference type="PIRSR" id="PIRSR000350-3"/>
    </source>
</evidence>
<evidence type="ECO:0000256" key="5">
    <source>
        <dbReference type="PIRSR" id="PIRSR000350-2"/>
    </source>
</evidence>